<organism evidence="1 2">
    <name type="scientific">Puccinia sorghi</name>
    <dbReference type="NCBI Taxonomy" id="27349"/>
    <lineage>
        <taxon>Eukaryota</taxon>
        <taxon>Fungi</taxon>
        <taxon>Dikarya</taxon>
        <taxon>Basidiomycota</taxon>
        <taxon>Pucciniomycotina</taxon>
        <taxon>Pucciniomycetes</taxon>
        <taxon>Pucciniales</taxon>
        <taxon>Pucciniaceae</taxon>
        <taxon>Puccinia</taxon>
    </lineage>
</organism>
<dbReference type="AlphaFoldDB" id="A0A0L6VGB3"/>
<accession>A0A0L6VGB3</accession>
<proteinExistence type="predicted"/>
<gene>
    <name evidence="1" type="ORF">VP01_1658g1</name>
</gene>
<dbReference type="VEuPathDB" id="FungiDB:VP01_1658g1"/>
<protein>
    <submittedName>
        <fullName evidence="1">Uncharacterized protein</fullName>
    </submittedName>
</protein>
<keyword evidence="2" id="KW-1185">Reference proteome</keyword>
<evidence type="ECO:0000313" key="2">
    <source>
        <dbReference type="Proteomes" id="UP000037035"/>
    </source>
</evidence>
<dbReference type="Proteomes" id="UP000037035">
    <property type="component" value="Unassembled WGS sequence"/>
</dbReference>
<name>A0A0L6VGB3_9BASI</name>
<dbReference type="EMBL" id="LAVV01006457">
    <property type="protein sequence ID" value="KNZ59816.1"/>
    <property type="molecule type" value="Genomic_DNA"/>
</dbReference>
<comment type="caution">
    <text evidence="1">The sequence shown here is derived from an EMBL/GenBank/DDBJ whole genome shotgun (WGS) entry which is preliminary data.</text>
</comment>
<sequence>MIPIHTITITSDTVLANLHFACIALNPHNGQLNTLSAIEVLRGVCDTRVWGKLSWVISIVVILCAPHQSVLAPEPEPVSHQVMSPQSCLAIDSRFFTEDINPPTKIPGLSCFFNPDENIPAFFTFISENTFCIFDSDSLLKNGAPSLRGVWTDSIVIVRSLQLVLGGVANSSFHGYGPMPTHQSDGSCGVPGGAKPPDLRYQTRYICLRQLSSSFPLQPYSIHFPLPPFLPTSLPASTHPEGQLRTSSKSVLPYFLSSMPELEGWLARVYSSCVPISGKFSDQSPYSISSLAVDHPNINPVLNMSAFHCDLLHMLMWMSAHFLVGKKNPGVFLQFCRSDPFYTTTSPNQLRSLEKYGDLLRAPWTHQSIKLVLLHTFLYKQLDLSAFLTEWWHWHRSYKPDIECMRTAGQTLIKSLRIEKLTSSSLDVAMHQDLDLVRLMDMRHVASRQPTRKSKDWTHVYMVSSGFLHKYFISSASNDTPSKTNGFTSFQISIGISGTLRARPPLIQDFSFWIAV</sequence>
<evidence type="ECO:0000313" key="1">
    <source>
        <dbReference type="EMBL" id="KNZ59816.1"/>
    </source>
</evidence>
<reference evidence="1 2" key="1">
    <citation type="submission" date="2015-08" db="EMBL/GenBank/DDBJ databases">
        <title>Next Generation Sequencing and Analysis of the Genome of Puccinia sorghi L Schw, the Causal Agent of Maize Common Rust.</title>
        <authorList>
            <person name="Rochi L."/>
            <person name="Burguener G."/>
            <person name="Darino M."/>
            <person name="Turjanski A."/>
            <person name="Kreff E."/>
            <person name="Dieguez M.J."/>
            <person name="Sacco F."/>
        </authorList>
    </citation>
    <scope>NUCLEOTIDE SEQUENCE [LARGE SCALE GENOMIC DNA]</scope>
    <source>
        <strain evidence="1 2">RO10H11247</strain>
    </source>
</reference>